<dbReference type="InterPro" id="IPR050426">
    <property type="entry name" value="Glycosyltransferase_28"/>
</dbReference>
<organism evidence="7 8">
    <name type="scientific">Actinomycetospora endophytica</name>
    <dbReference type="NCBI Taxonomy" id="2291215"/>
    <lineage>
        <taxon>Bacteria</taxon>
        <taxon>Bacillati</taxon>
        <taxon>Actinomycetota</taxon>
        <taxon>Actinomycetes</taxon>
        <taxon>Pseudonocardiales</taxon>
        <taxon>Pseudonocardiaceae</taxon>
        <taxon>Actinomycetospora</taxon>
    </lineage>
</organism>
<proteinExistence type="inferred from homology"/>
<evidence type="ECO:0000256" key="1">
    <source>
        <dbReference type="ARBA" id="ARBA00006962"/>
    </source>
</evidence>
<feature type="domain" description="Erythromycin biosynthesis protein CIII-like C-terminal" evidence="5">
    <location>
        <begin position="254"/>
        <end position="395"/>
    </location>
</feature>
<comment type="caution">
    <text evidence="7">The sequence shown here is derived from an EMBL/GenBank/DDBJ whole genome shotgun (WGS) entry which is preliminary data.</text>
</comment>
<keyword evidence="3" id="KW-0808">Transferase</keyword>
<feature type="domain" description="Erythromycin biosynthesis protein CIII-like N-terminal" evidence="6">
    <location>
        <begin position="22"/>
        <end position="240"/>
    </location>
</feature>
<evidence type="ECO:0000313" key="8">
    <source>
        <dbReference type="Proteomes" id="UP001199469"/>
    </source>
</evidence>
<gene>
    <name evidence="7" type="ORF">LQ327_15260</name>
</gene>
<name>A0ABS8P8X8_9PSEU</name>
<dbReference type="Gene3D" id="3.40.50.2000">
    <property type="entry name" value="Glycogen Phosphorylase B"/>
    <property type="match status" value="2"/>
</dbReference>
<evidence type="ECO:0000313" key="7">
    <source>
        <dbReference type="EMBL" id="MCD2194730.1"/>
    </source>
</evidence>
<dbReference type="Proteomes" id="UP001199469">
    <property type="component" value="Unassembled WGS sequence"/>
</dbReference>
<keyword evidence="2" id="KW-0328">Glycosyltransferase</keyword>
<evidence type="ECO:0000259" key="5">
    <source>
        <dbReference type="Pfam" id="PF06722"/>
    </source>
</evidence>
<dbReference type="CDD" id="cd03784">
    <property type="entry name" value="GT1_Gtf-like"/>
    <property type="match status" value="1"/>
</dbReference>
<keyword evidence="8" id="KW-1185">Reference proteome</keyword>
<comment type="similarity">
    <text evidence="1">Belongs to the glycosyltransferase 28 family.</text>
</comment>
<dbReference type="Pfam" id="PF21036">
    <property type="entry name" value="EryCIII-like_N"/>
    <property type="match status" value="1"/>
</dbReference>
<evidence type="ECO:0000256" key="2">
    <source>
        <dbReference type="ARBA" id="ARBA00022676"/>
    </source>
</evidence>
<sequence length="402" mass="42514">MRMLFATAPGYGLTLPLVPLMWAARAAGHEVLLATTSEMVAVGSAAGLGVYDVFPERDVWGDLMARVSSDEEPSDDLPEEYRLAARTGNPFGLFTVTMTEGTIAAGRAFGPDLVVYTSDHAAGMLTAAALDVPALEVGNRVSWSMRDLDWRTEHHPFGEDEISDLVRARLGIGDARPRPVARIDPRPPSMGGMTADDEDRDGRDGVPWWPMRFVPFNGGSAVPDWALRAPERPRIAVTLGTVVPALTGVTNLAVVMKALGDMDVEVVLAAGTTDLTDLGELPANVRSVGYLPLSAFLPSCAAIVHHGGSGTTAAPLYYGIPQLVLPAFADNPLAAQRVAERGVGLSDDPTTVDAATVRGHVERLLTEESFRTAAAEVRAEMAAQPSPAAVVERCADAPVSSN</sequence>
<protein>
    <submittedName>
        <fullName evidence="7">DUF1205 domain-containing protein</fullName>
    </submittedName>
</protein>
<dbReference type="EMBL" id="JAJNDB010000002">
    <property type="protein sequence ID" value="MCD2194730.1"/>
    <property type="molecule type" value="Genomic_DNA"/>
</dbReference>
<feature type="region of interest" description="Disordered" evidence="4">
    <location>
        <begin position="177"/>
        <end position="200"/>
    </location>
</feature>
<dbReference type="RefSeq" id="WP_230734965.1">
    <property type="nucleotide sequence ID" value="NZ_JAJNDB010000002.1"/>
</dbReference>
<evidence type="ECO:0000256" key="3">
    <source>
        <dbReference type="ARBA" id="ARBA00022679"/>
    </source>
</evidence>
<dbReference type="SUPFAM" id="SSF53756">
    <property type="entry name" value="UDP-Glycosyltransferase/glycogen phosphorylase"/>
    <property type="match status" value="1"/>
</dbReference>
<evidence type="ECO:0000256" key="4">
    <source>
        <dbReference type="SAM" id="MobiDB-lite"/>
    </source>
</evidence>
<evidence type="ECO:0000259" key="6">
    <source>
        <dbReference type="Pfam" id="PF21036"/>
    </source>
</evidence>
<dbReference type="PANTHER" id="PTHR48050:SF13">
    <property type="entry name" value="STEROL 3-BETA-GLUCOSYLTRANSFERASE UGT80A2"/>
    <property type="match status" value="1"/>
</dbReference>
<dbReference type="PANTHER" id="PTHR48050">
    <property type="entry name" value="STEROL 3-BETA-GLUCOSYLTRANSFERASE"/>
    <property type="match status" value="1"/>
</dbReference>
<dbReference type="InterPro" id="IPR010610">
    <property type="entry name" value="EryCIII-like_C"/>
</dbReference>
<reference evidence="7 8" key="1">
    <citation type="submission" date="2021-11" db="EMBL/GenBank/DDBJ databases">
        <title>Draft genome sequence of Actinomycetospora sp. SF1 isolated from the rhizosphere soil.</title>
        <authorList>
            <person name="Duangmal K."/>
            <person name="Chantavorakit T."/>
        </authorList>
    </citation>
    <scope>NUCLEOTIDE SEQUENCE [LARGE SCALE GENOMIC DNA]</scope>
    <source>
        <strain evidence="7 8">TBRC 5722</strain>
    </source>
</reference>
<accession>A0ABS8P8X8</accession>
<dbReference type="InterPro" id="IPR048284">
    <property type="entry name" value="EryCIII-like_N"/>
</dbReference>
<dbReference type="InterPro" id="IPR002213">
    <property type="entry name" value="UDP_glucos_trans"/>
</dbReference>
<dbReference type="Pfam" id="PF06722">
    <property type="entry name" value="EryCIII-like_C"/>
    <property type="match status" value="1"/>
</dbReference>